<dbReference type="SMART" id="SM00671">
    <property type="entry name" value="SEL1"/>
    <property type="match status" value="12"/>
</dbReference>
<dbReference type="STRING" id="665467.SAMN02982931_03854"/>
<dbReference type="AlphaFoldDB" id="A0A1G6DWX0"/>
<feature type="domain" description="Caspase family p20" evidence="2">
    <location>
        <begin position="30"/>
        <end position="104"/>
    </location>
</feature>
<dbReference type="GO" id="GO:0006508">
    <property type="term" value="P:proteolysis"/>
    <property type="evidence" value="ECO:0007669"/>
    <property type="project" value="InterPro"/>
</dbReference>
<dbReference type="Pfam" id="PF00656">
    <property type="entry name" value="Peptidase_C14"/>
    <property type="match status" value="1"/>
</dbReference>
<dbReference type="InterPro" id="IPR029030">
    <property type="entry name" value="Caspase-like_dom_sf"/>
</dbReference>
<dbReference type="PANTHER" id="PTHR43628">
    <property type="entry name" value="ACTIVATOR OF C KINASE PROTEIN 1-RELATED"/>
    <property type="match status" value="1"/>
</dbReference>
<accession>A0A1G6DWX0</accession>
<name>A0A1G6DWX0_9HYPH</name>
<dbReference type="GO" id="GO:0004197">
    <property type="term" value="F:cysteine-type endopeptidase activity"/>
    <property type="evidence" value="ECO:0007669"/>
    <property type="project" value="InterPro"/>
</dbReference>
<dbReference type="SUPFAM" id="SSF52129">
    <property type="entry name" value="Caspase-like"/>
    <property type="match status" value="1"/>
</dbReference>
<dbReference type="PROSITE" id="PS50208">
    <property type="entry name" value="CASPASE_P20"/>
    <property type="match status" value="1"/>
</dbReference>
<dbReference type="EMBL" id="FMXQ01000008">
    <property type="protein sequence ID" value="SDB49265.1"/>
    <property type="molecule type" value="Genomic_DNA"/>
</dbReference>
<dbReference type="Pfam" id="PF08238">
    <property type="entry name" value="Sel1"/>
    <property type="match status" value="12"/>
</dbReference>
<dbReference type="InterPro" id="IPR001309">
    <property type="entry name" value="Pept_C14_p20"/>
</dbReference>
<feature type="signal peptide" evidence="1">
    <location>
        <begin position="1"/>
        <end position="28"/>
    </location>
</feature>
<dbReference type="PANTHER" id="PTHR43628:SF1">
    <property type="entry name" value="CHITIN SYNTHASE REGULATORY FACTOR 2-RELATED"/>
    <property type="match status" value="1"/>
</dbReference>
<evidence type="ECO:0000256" key="1">
    <source>
        <dbReference type="SAM" id="SignalP"/>
    </source>
</evidence>
<dbReference type="SUPFAM" id="SSF81901">
    <property type="entry name" value="HCP-like"/>
    <property type="match status" value="3"/>
</dbReference>
<reference evidence="3 4" key="1">
    <citation type="submission" date="2016-10" db="EMBL/GenBank/DDBJ databases">
        <authorList>
            <person name="de Groot N.N."/>
        </authorList>
    </citation>
    <scope>NUCLEOTIDE SEQUENCE [LARGE SCALE GENOMIC DNA]</scope>
    <source>
        <strain evidence="3 4">ATCC 35022</strain>
    </source>
</reference>
<dbReference type="RefSeq" id="WP_090878919.1">
    <property type="nucleotide sequence ID" value="NZ_FMXQ01000008.1"/>
</dbReference>
<dbReference type="InterPro" id="IPR011600">
    <property type="entry name" value="Pept_C14_caspase"/>
</dbReference>
<dbReference type="Proteomes" id="UP000199071">
    <property type="component" value="Unassembled WGS sequence"/>
</dbReference>
<keyword evidence="1" id="KW-0732">Signal</keyword>
<dbReference type="InterPro" id="IPR011990">
    <property type="entry name" value="TPR-like_helical_dom_sf"/>
</dbReference>
<gene>
    <name evidence="3" type="ORF">SAMN02982931_03854</name>
</gene>
<feature type="chain" id="PRO_5011706498" evidence="1">
    <location>
        <begin position="29"/>
        <end position="923"/>
    </location>
</feature>
<dbReference type="Gene3D" id="3.40.50.1460">
    <property type="match status" value="1"/>
</dbReference>
<dbReference type="Gene3D" id="1.25.40.10">
    <property type="entry name" value="Tetratricopeptide repeat domain"/>
    <property type="match status" value="4"/>
</dbReference>
<evidence type="ECO:0000313" key="3">
    <source>
        <dbReference type="EMBL" id="SDB49265.1"/>
    </source>
</evidence>
<organism evidence="3 4">
    <name type="scientific">Bauldia litoralis</name>
    <dbReference type="NCBI Taxonomy" id="665467"/>
    <lineage>
        <taxon>Bacteria</taxon>
        <taxon>Pseudomonadati</taxon>
        <taxon>Pseudomonadota</taxon>
        <taxon>Alphaproteobacteria</taxon>
        <taxon>Hyphomicrobiales</taxon>
        <taxon>Kaistiaceae</taxon>
        <taxon>Bauldia</taxon>
    </lineage>
</organism>
<keyword evidence="4" id="KW-1185">Reference proteome</keyword>
<dbReference type="OrthoDB" id="9816009at2"/>
<dbReference type="InterPro" id="IPR052945">
    <property type="entry name" value="Mitotic_Regulator"/>
</dbReference>
<evidence type="ECO:0000259" key="2">
    <source>
        <dbReference type="PROSITE" id="PS50208"/>
    </source>
</evidence>
<evidence type="ECO:0000313" key="4">
    <source>
        <dbReference type="Proteomes" id="UP000199071"/>
    </source>
</evidence>
<proteinExistence type="predicted"/>
<protein>
    <submittedName>
        <fullName evidence="3">TPR repeat</fullName>
    </submittedName>
</protein>
<dbReference type="InterPro" id="IPR006597">
    <property type="entry name" value="Sel1-like"/>
</dbReference>
<sequence>MTLLKPLHRAAALALGFAVFAHAPAALAVGERIALIIGNGDYAAAPVLAQPANDAEDLAAAFAEIGFDVIQLTNVEGRAMRRAVRDFDERADDASVAVIYFAGHSLAVDGVNYLVPVDAQLRRDTYVDDEAVPLSQLIAAVDGAKNIRLVMLATTRDDPLTGTMKRSIRKRIVVPGLAAIDPTRSAVVAYAIDQGVNGGSRNSAYAAAVLAHLKTPAIGLADFLEAVGGDVEATSRSAPVVIGSASATVPIVPDAATMQQLRDRQAESRETEIADAFRRAEKLSTVEAWDAFLQFCPAEGTADTFCAAASASRLRLVASGRGSGDGPAAVGDGSGIGAPMRADRAAVPAYEDAGATCDRLAAHSYDQDKPATVAGTALSLLGATAEEAIQACLKASEQASGERRYVFQLGRAYHAAGRFDEALARYTEAAEAGSAIAMNNRGLLHATGAGTPKNPEAALHWYRKGAEAGNVTAMGNLAGLYYNGAGVERDFAQAREWYARAAEGGNVLAMNALALLYQDGAGGPQDIDAARALFETAAEAGYASAINNLARLYNFGRGVPVDYVRARQLYEQAADLGESAAMVNLGLMYENGEGVRRDYRTARGWYEQAAALDNAGAMTNLGILYQYGRGVTESFDEARAWYERAAELGDAAAMANLAYMYDGGRGVPVDKFKARYWYLKGAEAGNGPAMASVGYLFANGQGGPQDFGKAMEWYRKGADIGNAGAMTNVGFMYESGWGVEQDYGEAIEWYMRGAAAGNAIAMANIGLMYEQGRGVETDIGLAFDWYRKGAEAGNAQAMASLAYFYSNGTGTEADPAIALDWYTKAANLGNITAMHNLGVAYKDGLGTERNLRRAADLFIQSMQARNAWTFDQFRDHPENYPVEVLAEIERYLVSHGLMRGEPDGEVDDETRAGLTALQQQVGG</sequence>